<keyword evidence="3" id="KW-0539">Nucleus</keyword>
<keyword evidence="6" id="KW-1185">Reference proteome</keyword>
<protein>
    <recommendedName>
        <fullName evidence="4">JmjC domain-containing protein</fullName>
    </recommendedName>
</protein>
<dbReference type="SUPFAM" id="SSF51197">
    <property type="entry name" value="Clavaminate synthase-like"/>
    <property type="match status" value="1"/>
</dbReference>
<dbReference type="GO" id="GO:0006357">
    <property type="term" value="P:regulation of transcription by RNA polymerase II"/>
    <property type="evidence" value="ECO:0007669"/>
    <property type="project" value="TreeGrafter"/>
</dbReference>
<dbReference type="Gene3D" id="2.60.120.650">
    <property type="entry name" value="Cupin"/>
    <property type="match status" value="1"/>
</dbReference>
<comment type="subcellular location">
    <subcellularLocation>
        <location evidence="1">Nucleus</location>
    </subcellularLocation>
</comment>
<dbReference type="AlphaFoldDB" id="F4SB91"/>
<evidence type="ECO:0000313" key="6">
    <source>
        <dbReference type="Proteomes" id="UP000001072"/>
    </source>
</evidence>
<evidence type="ECO:0000256" key="1">
    <source>
        <dbReference type="ARBA" id="ARBA00004123"/>
    </source>
</evidence>
<feature type="domain" description="JmjC" evidence="4">
    <location>
        <begin position="1"/>
        <end position="52"/>
    </location>
</feature>
<dbReference type="EMBL" id="GL883186">
    <property type="protein sequence ID" value="EGF98085.1"/>
    <property type="molecule type" value="Genomic_DNA"/>
</dbReference>
<dbReference type="HOGENOM" id="CLU_2776452_0_0_1"/>
<dbReference type="PROSITE" id="PS51184">
    <property type="entry name" value="JMJC"/>
    <property type="match status" value="1"/>
</dbReference>
<evidence type="ECO:0000256" key="2">
    <source>
        <dbReference type="ARBA" id="ARBA00022723"/>
    </source>
</evidence>
<dbReference type="GO" id="GO:0003712">
    <property type="term" value="F:transcription coregulator activity"/>
    <property type="evidence" value="ECO:0007669"/>
    <property type="project" value="TreeGrafter"/>
</dbReference>
<evidence type="ECO:0000256" key="3">
    <source>
        <dbReference type="ARBA" id="ARBA00023242"/>
    </source>
</evidence>
<dbReference type="Pfam" id="PF02373">
    <property type="entry name" value="JmjC"/>
    <property type="match status" value="1"/>
</dbReference>
<gene>
    <name evidence="5" type="ORF">MELLADRAFT_96177</name>
</gene>
<dbReference type="GO" id="GO:0032454">
    <property type="term" value="F:histone H3K9 demethylase activity"/>
    <property type="evidence" value="ECO:0007669"/>
    <property type="project" value="InterPro"/>
</dbReference>
<dbReference type="RefSeq" id="XP_007418658.1">
    <property type="nucleotide sequence ID" value="XM_007418596.1"/>
</dbReference>
<dbReference type="GO" id="GO:0000785">
    <property type="term" value="C:chromatin"/>
    <property type="evidence" value="ECO:0007669"/>
    <property type="project" value="TreeGrafter"/>
</dbReference>
<dbReference type="GO" id="GO:0031490">
    <property type="term" value="F:chromatin DNA binding"/>
    <property type="evidence" value="ECO:0007669"/>
    <property type="project" value="TreeGrafter"/>
</dbReference>
<dbReference type="Proteomes" id="UP000001072">
    <property type="component" value="Unassembled WGS sequence"/>
</dbReference>
<organism evidence="6">
    <name type="scientific">Melampsora larici-populina (strain 98AG31 / pathotype 3-4-7)</name>
    <name type="common">Poplar leaf rust fungus</name>
    <dbReference type="NCBI Taxonomy" id="747676"/>
    <lineage>
        <taxon>Eukaryota</taxon>
        <taxon>Fungi</taxon>
        <taxon>Dikarya</taxon>
        <taxon>Basidiomycota</taxon>
        <taxon>Pucciniomycotina</taxon>
        <taxon>Pucciniomycetes</taxon>
        <taxon>Pucciniales</taxon>
        <taxon>Melampsoraceae</taxon>
        <taxon>Melampsora</taxon>
    </lineage>
</organism>
<dbReference type="VEuPathDB" id="FungiDB:MELLADRAFT_96177"/>
<dbReference type="OrthoDB" id="2939455at2759"/>
<sequence>MIQFIHRPGEAIFVPAYTTHQVCNLANCIKVAVDFVSPTSIERCNKLRGEFRTQLHEQPKPLEGGRFTD</sequence>
<evidence type="ECO:0000313" key="5">
    <source>
        <dbReference type="EMBL" id="EGF98085.1"/>
    </source>
</evidence>
<dbReference type="GO" id="GO:0046872">
    <property type="term" value="F:metal ion binding"/>
    <property type="evidence" value="ECO:0007669"/>
    <property type="project" value="UniProtKB-KW"/>
</dbReference>
<dbReference type="PANTHER" id="PTHR12549:SF38">
    <property type="entry name" value="JMJC DOMAIN-CONTAINING HISTONE DEMETHYLASE 2, ISOFORM A"/>
    <property type="match status" value="1"/>
</dbReference>
<keyword evidence="2" id="KW-0479">Metal-binding</keyword>
<dbReference type="GeneID" id="18937503"/>
<dbReference type="InterPro" id="IPR003347">
    <property type="entry name" value="JmjC_dom"/>
</dbReference>
<dbReference type="PANTHER" id="PTHR12549">
    <property type="entry name" value="JMJC DOMAIN-CONTAINING HISTONE DEMETHYLATION PROTEIN"/>
    <property type="match status" value="1"/>
</dbReference>
<evidence type="ECO:0000259" key="4">
    <source>
        <dbReference type="PROSITE" id="PS51184"/>
    </source>
</evidence>
<dbReference type="GO" id="GO:0000118">
    <property type="term" value="C:histone deacetylase complex"/>
    <property type="evidence" value="ECO:0007669"/>
    <property type="project" value="TreeGrafter"/>
</dbReference>
<dbReference type="eggNOG" id="KOG1356">
    <property type="taxonomic scope" value="Eukaryota"/>
</dbReference>
<dbReference type="InParanoid" id="F4SB91"/>
<dbReference type="KEGG" id="mlr:MELLADRAFT_96177"/>
<reference evidence="6" key="1">
    <citation type="journal article" date="2011" name="Proc. Natl. Acad. Sci. U.S.A.">
        <title>Obligate biotrophy features unraveled by the genomic analysis of rust fungi.</title>
        <authorList>
            <person name="Duplessis S."/>
            <person name="Cuomo C.A."/>
            <person name="Lin Y.-C."/>
            <person name="Aerts A."/>
            <person name="Tisserant E."/>
            <person name="Veneault-Fourrey C."/>
            <person name="Joly D.L."/>
            <person name="Hacquard S."/>
            <person name="Amselem J."/>
            <person name="Cantarel B.L."/>
            <person name="Chiu R."/>
            <person name="Coutinho P.M."/>
            <person name="Feau N."/>
            <person name="Field M."/>
            <person name="Frey P."/>
            <person name="Gelhaye E."/>
            <person name="Goldberg J."/>
            <person name="Grabherr M.G."/>
            <person name="Kodira C.D."/>
            <person name="Kohler A."/>
            <person name="Kuees U."/>
            <person name="Lindquist E.A."/>
            <person name="Lucas S.M."/>
            <person name="Mago R."/>
            <person name="Mauceli E."/>
            <person name="Morin E."/>
            <person name="Murat C."/>
            <person name="Pangilinan J.L."/>
            <person name="Park R."/>
            <person name="Pearson M."/>
            <person name="Quesneville H."/>
            <person name="Rouhier N."/>
            <person name="Sakthikumar S."/>
            <person name="Salamov A.A."/>
            <person name="Schmutz J."/>
            <person name="Selles B."/>
            <person name="Shapiro H."/>
            <person name="Tanguay P."/>
            <person name="Tuskan G.A."/>
            <person name="Henrissat B."/>
            <person name="Van de Peer Y."/>
            <person name="Rouze P."/>
            <person name="Ellis J.G."/>
            <person name="Dodds P.N."/>
            <person name="Schein J.E."/>
            <person name="Zhong S."/>
            <person name="Hamelin R.C."/>
            <person name="Grigoriev I.V."/>
            <person name="Szabo L.J."/>
            <person name="Martin F."/>
        </authorList>
    </citation>
    <scope>NUCLEOTIDE SEQUENCE [LARGE SCALE GENOMIC DNA]</scope>
    <source>
        <strain evidence="6">98AG31 / pathotype 3-4-7</strain>
    </source>
</reference>
<dbReference type="InterPro" id="IPR045109">
    <property type="entry name" value="LSDs-like"/>
</dbReference>
<accession>F4SB91</accession>
<name>F4SB91_MELLP</name>
<proteinExistence type="predicted"/>